<dbReference type="Pfam" id="PF03810">
    <property type="entry name" value="IBN_N"/>
    <property type="match status" value="1"/>
</dbReference>
<dbReference type="InterPro" id="IPR040122">
    <property type="entry name" value="Importin_beta"/>
</dbReference>
<dbReference type="AlphaFoldDB" id="A0A183H6U9"/>
<dbReference type="InterPro" id="IPR001494">
    <property type="entry name" value="Importin-beta_N"/>
</dbReference>
<dbReference type="WBParaSite" id="OFLC_0000321001-mRNA-1">
    <property type="protein sequence ID" value="OFLC_0000321001-mRNA-1"/>
    <property type="gene ID" value="OFLC_0000321001"/>
</dbReference>
<dbReference type="GO" id="GO:0006606">
    <property type="term" value="P:protein import into nucleus"/>
    <property type="evidence" value="ECO:0007669"/>
    <property type="project" value="InterPro"/>
</dbReference>
<evidence type="ECO:0000256" key="4">
    <source>
        <dbReference type="ARBA" id="ARBA00022737"/>
    </source>
</evidence>
<dbReference type="PROSITE" id="PS50166">
    <property type="entry name" value="IMPORTIN_B_NT"/>
    <property type="match status" value="1"/>
</dbReference>
<keyword evidence="8" id="KW-1185">Reference proteome</keyword>
<comment type="subcellular location">
    <subcellularLocation>
        <location evidence="1">Cytoplasm</location>
    </subcellularLocation>
</comment>
<name>A0A183H6U9_9BILA</name>
<evidence type="ECO:0000259" key="6">
    <source>
        <dbReference type="PROSITE" id="PS50166"/>
    </source>
</evidence>
<reference evidence="9" key="1">
    <citation type="submission" date="2016-06" db="UniProtKB">
        <authorList>
            <consortium name="WormBaseParasite"/>
        </authorList>
    </citation>
    <scope>IDENTIFICATION</scope>
</reference>
<evidence type="ECO:0000256" key="1">
    <source>
        <dbReference type="ARBA" id="ARBA00004496"/>
    </source>
</evidence>
<dbReference type="EMBL" id="UZAJ01002078">
    <property type="protein sequence ID" value="VDO35686.1"/>
    <property type="molecule type" value="Genomic_DNA"/>
</dbReference>
<reference evidence="7 8" key="2">
    <citation type="submission" date="2018-11" db="EMBL/GenBank/DDBJ databases">
        <authorList>
            <consortium name="Pathogen Informatics"/>
        </authorList>
    </citation>
    <scope>NUCLEOTIDE SEQUENCE [LARGE SCALE GENOMIC DNA]</scope>
</reference>
<keyword evidence="4" id="KW-0677">Repeat</keyword>
<dbReference type="Proteomes" id="UP000267606">
    <property type="component" value="Unassembled WGS sequence"/>
</dbReference>
<dbReference type="SMART" id="SM00913">
    <property type="entry name" value="IBN_N"/>
    <property type="match status" value="1"/>
</dbReference>
<dbReference type="InterPro" id="IPR016024">
    <property type="entry name" value="ARM-type_fold"/>
</dbReference>
<evidence type="ECO:0000313" key="7">
    <source>
        <dbReference type="EMBL" id="VDO35686.1"/>
    </source>
</evidence>
<dbReference type="SUPFAM" id="SSF48371">
    <property type="entry name" value="ARM repeat"/>
    <property type="match status" value="1"/>
</dbReference>
<dbReference type="GO" id="GO:0031267">
    <property type="term" value="F:small GTPase binding"/>
    <property type="evidence" value="ECO:0007669"/>
    <property type="project" value="InterPro"/>
</dbReference>
<keyword evidence="2" id="KW-0813">Transport</keyword>
<protein>
    <submittedName>
        <fullName evidence="9">Importin N-terminal domain-containing protein</fullName>
    </submittedName>
</protein>
<dbReference type="Gene3D" id="1.25.10.10">
    <property type="entry name" value="Leucine-rich Repeat Variant"/>
    <property type="match status" value="1"/>
</dbReference>
<evidence type="ECO:0000256" key="5">
    <source>
        <dbReference type="ARBA" id="ARBA00022927"/>
    </source>
</evidence>
<dbReference type="STRING" id="387005.A0A183H6U9"/>
<gene>
    <name evidence="7" type="ORF">OFLC_LOCUS3211</name>
</gene>
<dbReference type="PANTHER" id="PTHR10527">
    <property type="entry name" value="IMPORTIN BETA"/>
    <property type="match status" value="1"/>
</dbReference>
<evidence type="ECO:0000313" key="9">
    <source>
        <dbReference type="WBParaSite" id="OFLC_0000321001-mRNA-1"/>
    </source>
</evidence>
<feature type="domain" description="Importin N-terminal" evidence="6">
    <location>
        <begin position="56"/>
        <end position="136"/>
    </location>
</feature>
<organism evidence="9">
    <name type="scientific">Onchocerca flexuosa</name>
    <dbReference type="NCBI Taxonomy" id="387005"/>
    <lineage>
        <taxon>Eukaryota</taxon>
        <taxon>Metazoa</taxon>
        <taxon>Ecdysozoa</taxon>
        <taxon>Nematoda</taxon>
        <taxon>Chromadorea</taxon>
        <taxon>Rhabditida</taxon>
        <taxon>Spirurina</taxon>
        <taxon>Spiruromorpha</taxon>
        <taxon>Filarioidea</taxon>
        <taxon>Onchocercidae</taxon>
        <taxon>Onchocerca</taxon>
    </lineage>
</organism>
<proteinExistence type="predicted"/>
<dbReference type="GO" id="GO:0005737">
    <property type="term" value="C:cytoplasm"/>
    <property type="evidence" value="ECO:0007669"/>
    <property type="project" value="UniProtKB-SubCell"/>
</dbReference>
<keyword evidence="5" id="KW-0653">Protein transport</keyword>
<accession>A0A183H6U9</accession>
<evidence type="ECO:0000313" key="8">
    <source>
        <dbReference type="Proteomes" id="UP000267606"/>
    </source>
</evidence>
<keyword evidence="3" id="KW-0963">Cytoplasm</keyword>
<sequence length="270" mass="30799">MSSRFVWDRNIFIPSGGLRRVSSMFQYLRYKKMAQEELLEVLQRTSSLNPNDQTLALDYLRRACVTNFPEFTKQLSTILATPSYSNFVRQAAGLQLKNVLVAKEDATKNEYLTRWLALPIDVREFVKQNVVRTLGTEPFRPSIAAQCVAAIACAEIPSQVDFLIKFDLRMWPDVITHLKDSVIATNNSEILREASLEALGYICQDICGSLLERESNQILTAIVHGLRKDEPSNHIRLAAANAMLNSIEFTKHNFSREVFSFFQNSYKIQI</sequence>
<dbReference type="InterPro" id="IPR011989">
    <property type="entry name" value="ARM-like"/>
</dbReference>
<evidence type="ECO:0000256" key="2">
    <source>
        <dbReference type="ARBA" id="ARBA00022448"/>
    </source>
</evidence>
<evidence type="ECO:0000256" key="3">
    <source>
        <dbReference type="ARBA" id="ARBA00022490"/>
    </source>
</evidence>